<dbReference type="InterPro" id="IPR009057">
    <property type="entry name" value="Homeodomain-like_sf"/>
</dbReference>
<dbReference type="InterPro" id="IPR036271">
    <property type="entry name" value="Tet_transcr_reg_TetR-rel_C_sf"/>
</dbReference>
<dbReference type="EMBL" id="BHXQ01000006">
    <property type="protein sequence ID" value="GCC53117.1"/>
    <property type="molecule type" value="Genomic_DNA"/>
</dbReference>
<dbReference type="SUPFAM" id="SSF46689">
    <property type="entry name" value="Homeodomain-like"/>
    <property type="match status" value="1"/>
</dbReference>
<keyword evidence="3" id="KW-1185">Reference proteome</keyword>
<dbReference type="Pfam" id="PF17931">
    <property type="entry name" value="TetR_C_23"/>
    <property type="match status" value="1"/>
</dbReference>
<accession>A0A401UE16</accession>
<name>A0A401UE16_9BACT</name>
<evidence type="ECO:0000259" key="1">
    <source>
        <dbReference type="Pfam" id="PF17931"/>
    </source>
</evidence>
<dbReference type="SUPFAM" id="SSF48498">
    <property type="entry name" value="Tetracyclin repressor-like, C-terminal domain"/>
    <property type="match status" value="1"/>
</dbReference>
<dbReference type="InterPro" id="IPR041673">
    <property type="entry name" value="TetR_C_23"/>
</dbReference>
<evidence type="ECO:0000313" key="2">
    <source>
        <dbReference type="EMBL" id="GCC53117.1"/>
    </source>
</evidence>
<dbReference type="AlphaFoldDB" id="A0A401UE16"/>
<dbReference type="RefSeq" id="WP_127123760.1">
    <property type="nucleotide sequence ID" value="NZ_BHXQ01000006.1"/>
</dbReference>
<evidence type="ECO:0000313" key="3">
    <source>
        <dbReference type="Proteomes" id="UP000288227"/>
    </source>
</evidence>
<gene>
    <name evidence="2" type="ORF">SanaruYs_33590</name>
</gene>
<organism evidence="2 3">
    <name type="scientific">Chryseotalea sanaruensis</name>
    <dbReference type="NCBI Taxonomy" id="2482724"/>
    <lineage>
        <taxon>Bacteria</taxon>
        <taxon>Pseudomonadati</taxon>
        <taxon>Bacteroidota</taxon>
        <taxon>Cytophagia</taxon>
        <taxon>Cytophagales</taxon>
        <taxon>Chryseotaleaceae</taxon>
        <taxon>Chryseotalea</taxon>
    </lineage>
</organism>
<dbReference type="Gene3D" id="1.10.357.10">
    <property type="entry name" value="Tetracycline Repressor, domain 2"/>
    <property type="match status" value="1"/>
</dbReference>
<comment type="caution">
    <text evidence="2">The sequence shown here is derived from an EMBL/GenBank/DDBJ whole genome shotgun (WGS) entry which is preliminary data.</text>
</comment>
<proteinExistence type="predicted"/>
<dbReference type="Proteomes" id="UP000288227">
    <property type="component" value="Unassembled WGS sequence"/>
</dbReference>
<sequence>MESTKSSKKKTSKAIDDQAILEAYKHHLLKEGKQPASIYSFCAALDIKEEVFYDHFGSFDAIDKAIWKAFATSTLQKLNADAAFAEFSAREKLLTFYFALAEVLKSNRSYILLVTKHHKFPEFNPAYIKDFKTSFESFVEQIIGEGISREEVAKRPFVDKRYPNLFWIHMTFFLMFWKDDNSKGFEKTDAFVEKSINLAFDLIGKGAIDSAIDFLKFLYQAKAYA</sequence>
<reference evidence="2 3" key="1">
    <citation type="submission" date="2018-11" db="EMBL/GenBank/DDBJ databases">
        <title>Chryseotalea sanarue gen. nov., sp., nov., a member of the family Cytophagaceae, isolated from a brackish lake in Hamamatsu Japan.</title>
        <authorList>
            <person name="Maejima Y."/>
            <person name="Iino T."/>
            <person name="Muraguchi Y."/>
            <person name="Fukuda K."/>
            <person name="Ohkuma M."/>
            <person name="Moriuchi R."/>
            <person name="Dohra H."/>
            <person name="Kimbara K."/>
            <person name="Shintani M."/>
        </authorList>
    </citation>
    <scope>NUCLEOTIDE SEQUENCE [LARGE SCALE GENOMIC DNA]</scope>
    <source>
        <strain evidence="2 3">Ys</strain>
    </source>
</reference>
<dbReference type="OrthoDB" id="977687at2"/>
<protein>
    <submittedName>
        <fullName evidence="2">TetR/AcrR family transcriptional regulator</fullName>
    </submittedName>
</protein>
<feature type="domain" description="Tetracyclin repressor-like C-terminal" evidence="1">
    <location>
        <begin position="92"/>
        <end position="218"/>
    </location>
</feature>